<evidence type="ECO:0000313" key="8">
    <source>
        <dbReference type="Proteomes" id="UP001202180"/>
    </source>
</evidence>
<dbReference type="RefSeq" id="WP_232562677.1">
    <property type="nucleotide sequence ID" value="NZ_JALPRF010000003.1"/>
</dbReference>
<protein>
    <submittedName>
        <fullName evidence="7">Sigma-70 family RNA polymerase sigma factor</fullName>
    </submittedName>
</protein>
<comment type="similarity">
    <text evidence="1">Belongs to the sigma-70 factor family. ECF subfamily.</text>
</comment>
<dbReference type="InterPro" id="IPR013249">
    <property type="entry name" value="RNA_pol_sigma70_r4_t2"/>
</dbReference>
<comment type="caution">
    <text evidence="7">The sequence shown here is derived from an EMBL/GenBank/DDBJ whole genome shotgun (WGS) entry which is preliminary data.</text>
</comment>
<dbReference type="Gene3D" id="1.10.1740.10">
    <property type="match status" value="1"/>
</dbReference>
<accession>A0ABT0HNW9</accession>
<evidence type="ECO:0000256" key="1">
    <source>
        <dbReference type="ARBA" id="ARBA00010641"/>
    </source>
</evidence>
<dbReference type="Pfam" id="PF04542">
    <property type="entry name" value="Sigma70_r2"/>
    <property type="match status" value="1"/>
</dbReference>
<evidence type="ECO:0000313" key="7">
    <source>
        <dbReference type="EMBL" id="MCK8493863.1"/>
    </source>
</evidence>
<dbReference type="EMBL" id="JALPRF010000003">
    <property type="protein sequence ID" value="MCK8493863.1"/>
    <property type="molecule type" value="Genomic_DNA"/>
</dbReference>
<dbReference type="SUPFAM" id="SSF88659">
    <property type="entry name" value="Sigma3 and sigma4 domains of RNA polymerase sigma factors"/>
    <property type="match status" value="1"/>
</dbReference>
<dbReference type="Proteomes" id="UP001202180">
    <property type="component" value="Unassembled WGS sequence"/>
</dbReference>
<evidence type="ECO:0000256" key="4">
    <source>
        <dbReference type="ARBA" id="ARBA00023163"/>
    </source>
</evidence>
<dbReference type="PANTHER" id="PTHR43133">
    <property type="entry name" value="RNA POLYMERASE ECF-TYPE SIGMA FACTO"/>
    <property type="match status" value="1"/>
</dbReference>
<name>A0ABT0HNW9_9BACT</name>
<dbReference type="InterPro" id="IPR014284">
    <property type="entry name" value="RNA_pol_sigma-70_dom"/>
</dbReference>
<proteinExistence type="inferred from homology"/>
<keyword evidence="2" id="KW-0805">Transcription regulation</keyword>
<feature type="domain" description="RNA polymerase sigma factor 70 region 4 type 2" evidence="6">
    <location>
        <begin position="129"/>
        <end position="179"/>
    </location>
</feature>
<keyword evidence="4" id="KW-0804">Transcription</keyword>
<organism evidence="7 8">
    <name type="scientific">Spirosoma liriopis</name>
    <dbReference type="NCBI Taxonomy" id="2937440"/>
    <lineage>
        <taxon>Bacteria</taxon>
        <taxon>Pseudomonadati</taxon>
        <taxon>Bacteroidota</taxon>
        <taxon>Cytophagia</taxon>
        <taxon>Cytophagales</taxon>
        <taxon>Cytophagaceae</taxon>
        <taxon>Spirosoma</taxon>
    </lineage>
</organism>
<dbReference type="InterPro" id="IPR007627">
    <property type="entry name" value="RNA_pol_sigma70_r2"/>
</dbReference>
<gene>
    <name evidence="7" type="ORF">M0L20_18495</name>
</gene>
<reference evidence="7 8" key="1">
    <citation type="submission" date="2022-04" db="EMBL/GenBank/DDBJ databases">
        <title>Spirosoma sp. strain RP8 genome sequencing and assembly.</title>
        <authorList>
            <person name="Jung Y."/>
        </authorList>
    </citation>
    <scope>NUCLEOTIDE SEQUENCE [LARGE SCALE GENOMIC DNA]</scope>
    <source>
        <strain evidence="7 8">RP8</strain>
    </source>
</reference>
<evidence type="ECO:0000256" key="2">
    <source>
        <dbReference type="ARBA" id="ARBA00023015"/>
    </source>
</evidence>
<feature type="domain" description="RNA polymerase sigma-70 region 2" evidence="5">
    <location>
        <begin position="30"/>
        <end position="97"/>
    </location>
</feature>
<dbReference type="InterPro" id="IPR013324">
    <property type="entry name" value="RNA_pol_sigma_r3/r4-like"/>
</dbReference>
<dbReference type="SUPFAM" id="SSF88946">
    <property type="entry name" value="Sigma2 domain of RNA polymerase sigma factors"/>
    <property type="match status" value="1"/>
</dbReference>
<dbReference type="CDD" id="cd06171">
    <property type="entry name" value="Sigma70_r4"/>
    <property type="match status" value="1"/>
</dbReference>
<dbReference type="NCBIfam" id="TIGR02937">
    <property type="entry name" value="sigma70-ECF"/>
    <property type="match status" value="1"/>
</dbReference>
<evidence type="ECO:0000259" key="5">
    <source>
        <dbReference type="Pfam" id="PF04542"/>
    </source>
</evidence>
<keyword evidence="8" id="KW-1185">Reference proteome</keyword>
<dbReference type="PANTHER" id="PTHR43133:SF46">
    <property type="entry name" value="RNA POLYMERASE SIGMA-70 FACTOR ECF SUBFAMILY"/>
    <property type="match status" value="1"/>
</dbReference>
<dbReference type="Gene3D" id="1.10.10.10">
    <property type="entry name" value="Winged helix-like DNA-binding domain superfamily/Winged helix DNA-binding domain"/>
    <property type="match status" value="1"/>
</dbReference>
<evidence type="ECO:0000259" key="6">
    <source>
        <dbReference type="Pfam" id="PF08281"/>
    </source>
</evidence>
<evidence type="ECO:0000256" key="3">
    <source>
        <dbReference type="ARBA" id="ARBA00023082"/>
    </source>
</evidence>
<dbReference type="InterPro" id="IPR039425">
    <property type="entry name" value="RNA_pol_sigma-70-like"/>
</dbReference>
<dbReference type="InterPro" id="IPR036388">
    <property type="entry name" value="WH-like_DNA-bd_sf"/>
</dbReference>
<keyword evidence="3" id="KW-0731">Sigma factor</keyword>
<dbReference type="InterPro" id="IPR013325">
    <property type="entry name" value="RNA_pol_sigma_r2"/>
</dbReference>
<sequence>MDASLSYSYSTDTVLWDDFLNGNKAAYAYLYGKYAKTLYNYGYKIAQNREMTEDCLQDLFLTILETRERLGRTDSIKFYLMRALRRDIVRKLTREQRFDHELDTLDFKIEFYYEPTWLDAQISQEQSTLLLHELNSLPARQKEALFLKYFDNLSYEEIAGVMGIEQSSVYKIVYKAIASLQKRMALHTILAVLALIR</sequence>
<dbReference type="Pfam" id="PF08281">
    <property type="entry name" value="Sigma70_r4_2"/>
    <property type="match status" value="1"/>
</dbReference>